<dbReference type="AlphaFoldDB" id="A0A370HW82"/>
<comment type="caution">
    <text evidence="1">The sequence shown here is derived from an EMBL/GenBank/DDBJ whole genome shotgun (WGS) entry which is preliminary data.</text>
</comment>
<dbReference type="Proteomes" id="UP000254869">
    <property type="component" value="Unassembled WGS sequence"/>
</dbReference>
<dbReference type="RefSeq" id="WP_068003159.1">
    <property type="nucleotide sequence ID" value="NZ_QQBC01000012.1"/>
</dbReference>
<evidence type="ECO:0000313" key="1">
    <source>
        <dbReference type="EMBL" id="RDI62766.1"/>
    </source>
</evidence>
<dbReference type="SUPFAM" id="SSF55961">
    <property type="entry name" value="Bet v1-like"/>
    <property type="match status" value="1"/>
</dbReference>
<protein>
    <submittedName>
        <fullName evidence="1">Polyketide cyclase/dehydrase/lipid transport protein</fullName>
    </submittedName>
</protein>
<dbReference type="STRING" id="1210086.GCA_001613105_05357"/>
<dbReference type="InterPro" id="IPR023393">
    <property type="entry name" value="START-like_dom_sf"/>
</dbReference>
<dbReference type="EMBL" id="QQBC01000012">
    <property type="protein sequence ID" value="RDI62766.1"/>
    <property type="molecule type" value="Genomic_DNA"/>
</dbReference>
<name>A0A370HW82_9NOCA</name>
<gene>
    <name evidence="1" type="ORF">DFR76_11284</name>
</gene>
<keyword evidence="2" id="KW-1185">Reference proteome</keyword>
<dbReference type="Pfam" id="PF10604">
    <property type="entry name" value="Polyketide_cyc2"/>
    <property type="match status" value="1"/>
</dbReference>
<dbReference type="InterPro" id="IPR019587">
    <property type="entry name" value="Polyketide_cyclase/dehydratase"/>
</dbReference>
<sequence length="143" mass="15841">MKVITVTRATTASPETVWELFADVPGRIRWDDELESAIIEGRFGLGARGRVKLKGQPERDWEIVECVRPQRYTDRFFLPLRGTMDWAHAITPTASGCEVTFDITVAGPTAPVLRPIMRAILTRALPPTVDKLVAVAEGRVAKA</sequence>
<reference evidence="1 2" key="1">
    <citation type="submission" date="2018-07" db="EMBL/GenBank/DDBJ databases">
        <title>Genomic Encyclopedia of Type Strains, Phase IV (KMG-IV): sequencing the most valuable type-strain genomes for metagenomic binning, comparative biology and taxonomic classification.</title>
        <authorList>
            <person name="Goeker M."/>
        </authorList>
    </citation>
    <scope>NUCLEOTIDE SEQUENCE [LARGE SCALE GENOMIC DNA]</scope>
    <source>
        <strain evidence="1 2">DSM 44290</strain>
    </source>
</reference>
<evidence type="ECO:0000313" key="2">
    <source>
        <dbReference type="Proteomes" id="UP000254869"/>
    </source>
</evidence>
<organism evidence="1 2">
    <name type="scientific">Nocardia pseudobrasiliensis</name>
    <dbReference type="NCBI Taxonomy" id="45979"/>
    <lineage>
        <taxon>Bacteria</taxon>
        <taxon>Bacillati</taxon>
        <taxon>Actinomycetota</taxon>
        <taxon>Actinomycetes</taxon>
        <taxon>Mycobacteriales</taxon>
        <taxon>Nocardiaceae</taxon>
        <taxon>Nocardia</taxon>
    </lineage>
</organism>
<proteinExistence type="predicted"/>
<dbReference type="Gene3D" id="3.30.530.20">
    <property type="match status" value="1"/>
</dbReference>
<accession>A0A370HW82</accession>